<sequence length="127" mass="14448">MEPLTSEKATHYPRTVARYVEAFNTQDLETLGALFLPQAVLVAPVDVQVRGREAIVDYIAQKGQGMRIEPLDIELVEDTICLSGRIHAPAFHLRARWHFRLIDEQIARLHLRLLASLQELLPLKDQA</sequence>
<dbReference type="HOGENOM" id="CLU_1967417_0_0_3"/>
<dbReference type="InterPro" id="IPR037401">
    <property type="entry name" value="SnoaL-like"/>
</dbReference>
<organism evidence="2 3">
    <name type="scientific">Gloeobacter kilaueensis (strain ATCC BAA-2537 / CCAP 1431/1 / ULC 316 / JS1)</name>
    <dbReference type="NCBI Taxonomy" id="1183438"/>
    <lineage>
        <taxon>Bacteria</taxon>
        <taxon>Bacillati</taxon>
        <taxon>Cyanobacteriota</taxon>
        <taxon>Cyanophyceae</taxon>
        <taxon>Gloeobacterales</taxon>
        <taxon>Gloeobacteraceae</taxon>
        <taxon>Gloeobacter</taxon>
    </lineage>
</organism>
<reference evidence="2 3" key="1">
    <citation type="journal article" date="2013" name="PLoS ONE">
        <title>Cultivation and Complete Genome Sequencing of Gloeobacter kilaueensis sp. nov., from a Lava Cave in Kilauea Caldera, Hawai'i.</title>
        <authorList>
            <person name="Saw J.H."/>
            <person name="Schatz M."/>
            <person name="Brown M.V."/>
            <person name="Kunkel D.D."/>
            <person name="Foster J.S."/>
            <person name="Shick H."/>
            <person name="Christensen S."/>
            <person name="Hou S."/>
            <person name="Wan X."/>
            <person name="Donachie S.P."/>
        </authorList>
    </citation>
    <scope>NUCLEOTIDE SEQUENCE [LARGE SCALE GENOMIC DNA]</scope>
    <source>
        <strain evidence="3">JS</strain>
    </source>
</reference>
<feature type="domain" description="SnoaL-like" evidence="1">
    <location>
        <begin position="16"/>
        <end position="108"/>
    </location>
</feature>
<dbReference type="KEGG" id="glj:GKIL_2271"/>
<dbReference type="SUPFAM" id="SSF54427">
    <property type="entry name" value="NTF2-like"/>
    <property type="match status" value="1"/>
</dbReference>
<evidence type="ECO:0000259" key="1">
    <source>
        <dbReference type="Pfam" id="PF12680"/>
    </source>
</evidence>
<dbReference type="RefSeq" id="WP_023173677.1">
    <property type="nucleotide sequence ID" value="NC_022600.1"/>
</dbReference>
<accession>U5QHR5</accession>
<dbReference type="Gene3D" id="3.10.450.50">
    <property type="match status" value="1"/>
</dbReference>
<evidence type="ECO:0000313" key="3">
    <source>
        <dbReference type="Proteomes" id="UP000017396"/>
    </source>
</evidence>
<gene>
    <name evidence="2" type="ORF">GKIL_2271</name>
</gene>
<dbReference type="eggNOG" id="COG3631">
    <property type="taxonomic scope" value="Bacteria"/>
</dbReference>
<dbReference type="InterPro" id="IPR032710">
    <property type="entry name" value="NTF2-like_dom_sf"/>
</dbReference>
<dbReference type="STRING" id="1183438.GKIL_2271"/>
<evidence type="ECO:0000313" key="2">
    <source>
        <dbReference type="EMBL" id="AGY58517.1"/>
    </source>
</evidence>
<protein>
    <recommendedName>
        <fullName evidence="1">SnoaL-like domain-containing protein</fullName>
    </recommendedName>
</protein>
<dbReference type="Pfam" id="PF12680">
    <property type="entry name" value="SnoaL_2"/>
    <property type="match status" value="1"/>
</dbReference>
<name>U5QHR5_GLOK1</name>
<dbReference type="EMBL" id="CP003587">
    <property type="protein sequence ID" value="AGY58517.1"/>
    <property type="molecule type" value="Genomic_DNA"/>
</dbReference>
<keyword evidence="3" id="KW-1185">Reference proteome</keyword>
<dbReference type="Proteomes" id="UP000017396">
    <property type="component" value="Chromosome"/>
</dbReference>
<proteinExistence type="predicted"/>
<dbReference type="AlphaFoldDB" id="U5QHR5"/>